<keyword evidence="5 7" id="KW-0805">Transcription regulation</keyword>
<keyword evidence="10" id="KW-1185">Reference proteome</keyword>
<dbReference type="Gene3D" id="3.30.300.20">
    <property type="match status" value="2"/>
</dbReference>
<reference evidence="9 10" key="2">
    <citation type="journal article" date="2018" name="J. Invertebr. Pathol.">
        <title>'Candidatus Aquirickettsiella gammari' (Gammaproteobacteria: Legionellales: Coxiellaceae): A bacterial pathogen of the freshwater crustacean Gammarus fossarum (Malacostraca: Amphipoda).</title>
        <authorList>
            <person name="Bojko J."/>
            <person name="Dunn A.M."/>
            <person name="Stebbing P.D."/>
            <person name="van Aerle R."/>
            <person name="Bacela-Spychalska K."/>
            <person name="Bean T.P."/>
            <person name="Urrutia A."/>
            <person name="Stentiford G.D."/>
        </authorList>
    </citation>
    <scope>NUCLEOTIDE SEQUENCE [LARGE SCALE GENOMIC DNA]</scope>
    <source>
        <strain evidence="9">RA15029</strain>
    </source>
</reference>
<dbReference type="InterPro" id="IPR009019">
    <property type="entry name" value="KH_sf_prok-type"/>
</dbReference>
<dbReference type="InterPro" id="IPR010214">
    <property type="entry name" value="Tscrpt_termin_fac_NusA_C_rpt"/>
</dbReference>
<dbReference type="NCBIfam" id="TIGR01953">
    <property type="entry name" value="NusA"/>
    <property type="match status" value="1"/>
</dbReference>
<dbReference type="EMBL" id="NMOS02000013">
    <property type="protein sequence ID" value="RDH40212.1"/>
    <property type="molecule type" value="Genomic_DNA"/>
</dbReference>
<dbReference type="FunFam" id="3.30.300.20:FF:000005">
    <property type="entry name" value="Transcription termination/antitermination protein NusA"/>
    <property type="match status" value="1"/>
</dbReference>
<dbReference type="NCBIfam" id="TIGR01954">
    <property type="entry name" value="nusA_Cterm_rpt"/>
    <property type="match status" value="1"/>
</dbReference>
<evidence type="ECO:0000256" key="3">
    <source>
        <dbReference type="ARBA" id="ARBA00022814"/>
    </source>
</evidence>
<dbReference type="SUPFAM" id="SSF69705">
    <property type="entry name" value="Transcription factor NusA, N-terminal domain"/>
    <property type="match status" value="1"/>
</dbReference>
<dbReference type="Gene3D" id="2.40.50.140">
    <property type="entry name" value="Nucleic acid-binding proteins"/>
    <property type="match status" value="1"/>
</dbReference>
<dbReference type="PANTHER" id="PTHR22648:SF0">
    <property type="entry name" value="TRANSCRIPTION TERMINATION_ANTITERMINATION PROTEIN NUSA"/>
    <property type="match status" value="1"/>
</dbReference>
<dbReference type="AlphaFoldDB" id="A0A370CGX1"/>
<dbReference type="SMART" id="SM00316">
    <property type="entry name" value="S1"/>
    <property type="match status" value="1"/>
</dbReference>
<dbReference type="Pfam" id="PF14520">
    <property type="entry name" value="HHH_5"/>
    <property type="match status" value="1"/>
</dbReference>
<keyword evidence="4 7" id="KW-0694">RNA-binding</keyword>
<evidence type="ECO:0000256" key="4">
    <source>
        <dbReference type="ARBA" id="ARBA00022884"/>
    </source>
</evidence>
<dbReference type="PROSITE" id="PS50084">
    <property type="entry name" value="KH_TYPE_1"/>
    <property type="match status" value="1"/>
</dbReference>
<dbReference type="InterPro" id="IPR010213">
    <property type="entry name" value="TF_NusA"/>
</dbReference>
<dbReference type="InterPro" id="IPR010995">
    <property type="entry name" value="DNA_repair_Rad51/TF_NusA_a-hlx"/>
</dbReference>
<feature type="domain" description="S1 motif" evidence="8">
    <location>
        <begin position="148"/>
        <end position="213"/>
    </location>
</feature>
<protein>
    <recommendedName>
        <fullName evidence="7">Transcription termination/antitermination protein NusA</fullName>
    </recommendedName>
</protein>
<evidence type="ECO:0000313" key="9">
    <source>
        <dbReference type="EMBL" id="RDH40212.1"/>
    </source>
</evidence>
<comment type="subunit">
    <text evidence="7">Monomer. Binds directly to the core enzyme of the DNA-dependent RNA polymerase and to nascent RNA.</text>
</comment>
<dbReference type="SMART" id="SM00322">
    <property type="entry name" value="KH"/>
    <property type="match status" value="2"/>
</dbReference>
<dbReference type="Gene3D" id="1.10.150.20">
    <property type="entry name" value="5' to 3' exonuclease, C-terminal subdomain"/>
    <property type="match status" value="2"/>
</dbReference>
<dbReference type="InterPro" id="IPR013735">
    <property type="entry name" value="TF_NusA_N"/>
</dbReference>
<keyword evidence="2 7" id="KW-0963">Cytoplasm</keyword>
<dbReference type="GO" id="GO:0000166">
    <property type="term" value="F:nucleotide binding"/>
    <property type="evidence" value="ECO:0007669"/>
    <property type="project" value="InterPro"/>
</dbReference>
<dbReference type="SUPFAM" id="SSF50249">
    <property type="entry name" value="Nucleic acid-binding proteins"/>
    <property type="match status" value="1"/>
</dbReference>
<dbReference type="GO" id="GO:0005829">
    <property type="term" value="C:cytosol"/>
    <property type="evidence" value="ECO:0007669"/>
    <property type="project" value="TreeGrafter"/>
</dbReference>
<dbReference type="InterPro" id="IPR058582">
    <property type="entry name" value="KH_NusA_2nd"/>
</dbReference>
<dbReference type="CDD" id="cd22529">
    <property type="entry name" value="KH-II_NusA_rpt2"/>
    <property type="match status" value="1"/>
</dbReference>
<dbReference type="InterPro" id="IPR004087">
    <property type="entry name" value="KH_dom"/>
</dbReference>
<accession>A0A370CGX1</accession>
<dbReference type="CDD" id="cd02134">
    <property type="entry name" value="KH-II_NusA_rpt1"/>
    <property type="match status" value="1"/>
</dbReference>
<dbReference type="InterPro" id="IPR012340">
    <property type="entry name" value="NA-bd_OB-fold"/>
</dbReference>
<proteinExistence type="inferred from homology"/>
<comment type="function">
    <text evidence="7">Participates in both transcription termination and antitermination.</text>
</comment>
<gene>
    <name evidence="7" type="primary">nusA</name>
    <name evidence="9" type="ORF">CFE62_005085</name>
</gene>
<comment type="similarity">
    <text evidence="7">Belongs to the NusA family.</text>
</comment>
<dbReference type="PROSITE" id="PS50126">
    <property type="entry name" value="S1"/>
    <property type="match status" value="1"/>
</dbReference>
<dbReference type="Proteomes" id="UP000226429">
    <property type="component" value="Unassembled WGS sequence"/>
</dbReference>
<comment type="caution">
    <text evidence="9">The sequence shown here is derived from an EMBL/GenBank/DDBJ whole genome shotgun (WGS) entry which is preliminary data.</text>
</comment>
<dbReference type="SUPFAM" id="SSF47794">
    <property type="entry name" value="Rad51 N-terminal domain-like"/>
    <property type="match status" value="2"/>
</dbReference>
<organism evidence="9 10">
    <name type="scientific">Candidatus Aquirickettsiella gammari</name>
    <dbReference type="NCBI Taxonomy" id="2016198"/>
    <lineage>
        <taxon>Bacteria</taxon>
        <taxon>Pseudomonadati</taxon>
        <taxon>Pseudomonadota</taxon>
        <taxon>Gammaproteobacteria</taxon>
        <taxon>Legionellales</taxon>
        <taxon>Coxiellaceae</taxon>
        <taxon>Candidatus Aquirickettsiella</taxon>
    </lineage>
</organism>
<dbReference type="Pfam" id="PF00575">
    <property type="entry name" value="S1"/>
    <property type="match status" value="1"/>
</dbReference>
<dbReference type="GO" id="GO:0031564">
    <property type="term" value="P:transcription antitermination"/>
    <property type="evidence" value="ECO:0007669"/>
    <property type="project" value="UniProtKB-UniRule"/>
</dbReference>
<evidence type="ECO:0000259" key="8">
    <source>
        <dbReference type="PROSITE" id="PS50126"/>
    </source>
</evidence>
<keyword evidence="1 7" id="KW-0806">Transcription termination</keyword>
<dbReference type="PANTHER" id="PTHR22648">
    <property type="entry name" value="TRANSCRIPTION TERMINATION FACTOR NUSA"/>
    <property type="match status" value="1"/>
</dbReference>
<sequence>MKKEILLVAETVSNEKDVDKELIFKAIEAALAMATKKKAGKDIDVRVAIDRRTGDYDTFRYWTVVADESETYQQEDSLVLAFEPLKQIPLSEAKKRDPNSKIGDVIEEHMPSVEFGRIAAQTAKQVIIQKVREAERAKIAQAYTSRIGELLSGIVKRITREGLIVDLGASVEAFVPREEMIPREEVRSEDRLRGYLYAVNPQVRGPQLLMSRTRPEMLIELFKIEVPEIGEELIEIKSAARDPGSRAKIAVKTNDGRIDPIGACVGMRGARVQAVSSELAGERIDIVLWDDNPVQLVINAMAPAEVASIVVDEDTKVMDVAVQEEQLSQAIGRNGQNVRLAGELTGWIINVITVEEAAKKVDTESEGLQNLFIEQLAIDEELAQILAREGFTSLEEIAYVSEQELLDIEDFDSELVVSLQDRAKEVLATRATLAKKTVSTSSEQKKFLEPHQDLLLLEGITEEVAIVLAKKGVSSREALAELSVDELLDLGIIELDRVKAGELIMAARAPWFAEEKKDG</sequence>
<evidence type="ECO:0000256" key="1">
    <source>
        <dbReference type="ARBA" id="ARBA00022472"/>
    </source>
</evidence>
<evidence type="ECO:0000313" key="10">
    <source>
        <dbReference type="Proteomes" id="UP000226429"/>
    </source>
</evidence>
<dbReference type="InterPro" id="IPR025249">
    <property type="entry name" value="TF_NusA_KH_1st"/>
</dbReference>
<dbReference type="InterPro" id="IPR036555">
    <property type="entry name" value="NusA_N_sf"/>
</dbReference>
<dbReference type="InterPro" id="IPR003029">
    <property type="entry name" value="S1_domain"/>
</dbReference>
<dbReference type="GO" id="GO:0003723">
    <property type="term" value="F:RNA binding"/>
    <property type="evidence" value="ECO:0007669"/>
    <property type="project" value="UniProtKB-UniRule"/>
</dbReference>
<evidence type="ECO:0000256" key="6">
    <source>
        <dbReference type="ARBA" id="ARBA00023163"/>
    </source>
</evidence>
<dbReference type="Pfam" id="PF26594">
    <property type="entry name" value="KH_NusA_2nd"/>
    <property type="match status" value="1"/>
</dbReference>
<dbReference type="CDD" id="cd04455">
    <property type="entry name" value="S1_NusA"/>
    <property type="match status" value="1"/>
</dbReference>
<name>A0A370CGX1_9COXI</name>
<dbReference type="GO" id="GO:0006353">
    <property type="term" value="P:DNA-templated transcription termination"/>
    <property type="evidence" value="ECO:0007669"/>
    <property type="project" value="UniProtKB-UniRule"/>
</dbReference>
<dbReference type="InterPro" id="IPR030842">
    <property type="entry name" value="TF_NusA_bacterial"/>
</dbReference>
<comment type="subcellular location">
    <subcellularLocation>
        <location evidence="7">Cytoplasm</location>
    </subcellularLocation>
</comment>
<dbReference type="HAMAP" id="MF_00945_B">
    <property type="entry name" value="NusA_B"/>
    <property type="match status" value="1"/>
</dbReference>
<evidence type="ECO:0000256" key="5">
    <source>
        <dbReference type="ARBA" id="ARBA00023015"/>
    </source>
</evidence>
<dbReference type="Pfam" id="PF08529">
    <property type="entry name" value="NusA_N"/>
    <property type="match status" value="1"/>
</dbReference>
<dbReference type="InterPro" id="IPR015946">
    <property type="entry name" value="KH_dom-like_a/b"/>
</dbReference>
<evidence type="ECO:0000256" key="2">
    <source>
        <dbReference type="ARBA" id="ARBA00022490"/>
    </source>
</evidence>
<evidence type="ECO:0000256" key="7">
    <source>
        <dbReference type="HAMAP-Rule" id="MF_00945"/>
    </source>
</evidence>
<keyword evidence="3 7" id="KW-0889">Transcription antitermination</keyword>
<dbReference type="Pfam" id="PF13184">
    <property type="entry name" value="KH_NusA_1st"/>
    <property type="match status" value="1"/>
</dbReference>
<reference evidence="9 10" key="1">
    <citation type="journal article" date="2017" name="Int. J. Syst. Evol. Microbiol.">
        <title>Aquarickettsiella crustaci n. gen. n. sp. (Gammaproteobacteria: Legionellales: Coxiellaceae); a bacterial pathogen of the freshwater crustacean: Gammarus fossarum (Malacostraca: Amphipoda).</title>
        <authorList>
            <person name="Bojko J."/>
            <person name="Dunn A.M."/>
            <person name="Stebbing P.D."/>
            <person name="Van Aerle R."/>
            <person name="Bacela-Spychalska K."/>
            <person name="Bean T.P."/>
            <person name="Stentiford G.D."/>
        </authorList>
    </citation>
    <scope>NUCLEOTIDE SEQUENCE [LARGE SCALE GENOMIC DNA]</scope>
    <source>
        <strain evidence="9">RA15029</strain>
    </source>
</reference>
<dbReference type="Gene3D" id="3.30.1480.10">
    <property type="entry name" value="NusA, N-terminal domain"/>
    <property type="match status" value="1"/>
</dbReference>
<dbReference type="SUPFAM" id="SSF54814">
    <property type="entry name" value="Prokaryotic type KH domain (KH-domain type II)"/>
    <property type="match status" value="2"/>
</dbReference>
<dbReference type="FunFam" id="3.30.300.20:FF:000002">
    <property type="entry name" value="Transcription termination/antitermination protein NusA"/>
    <property type="match status" value="1"/>
</dbReference>
<dbReference type="GO" id="GO:0003700">
    <property type="term" value="F:DNA-binding transcription factor activity"/>
    <property type="evidence" value="ECO:0007669"/>
    <property type="project" value="InterPro"/>
</dbReference>
<keyword evidence="6 7" id="KW-0804">Transcription</keyword>